<dbReference type="Pfam" id="PF04055">
    <property type="entry name" value="Radical_SAM"/>
    <property type="match status" value="1"/>
</dbReference>
<keyword evidence="4" id="KW-0408">Iron</keyword>
<dbReference type="GO" id="GO:0051536">
    <property type="term" value="F:iron-sulfur cluster binding"/>
    <property type="evidence" value="ECO:0007669"/>
    <property type="project" value="UniProtKB-KW"/>
</dbReference>
<dbReference type="InterPro" id="IPR013785">
    <property type="entry name" value="Aldolase_TIM"/>
</dbReference>
<evidence type="ECO:0000256" key="1">
    <source>
        <dbReference type="ARBA" id="ARBA00001966"/>
    </source>
</evidence>
<dbReference type="SFLD" id="SFLDS00029">
    <property type="entry name" value="Radical_SAM"/>
    <property type="match status" value="1"/>
</dbReference>
<dbReference type="InterPro" id="IPR011990">
    <property type="entry name" value="TPR-like_helical_dom_sf"/>
</dbReference>
<dbReference type="SUPFAM" id="SSF48452">
    <property type="entry name" value="TPR-like"/>
    <property type="match status" value="1"/>
</dbReference>
<dbReference type="Proteomes" id="UP000422108">
    <property type="component" value="Chromosome"/>
</dbReference>
<evidence type="ECO:0000256" key="5">
    <source>
        <dbReference type="ARBA" id="ARBA00023014"/>
    </source>
</evidence>
<gene>
    <name evidence="7" type="ORF">DSCOOX_14990</name>
</gene>
<dbReference type="PROSITE" id="PS51918">
    <property type="entry name" value="RADICAL_SAM"/>
    <property type="match status" value="1"/>
</dbReference>
<dbReference type="Gene3D" id="3.20.20.70">
    <property type="entry name" value="Aldolase class I"/>
    <property type="match status" value="1"/>
</dbReference>
<dbReference type="CDD" id="cd01335">
    <property type="entry name" value="Radical_SAM"/>
    <property type="match status" value="1"/>
</dbReference>
<dbReference type="AlphaFoldDB" id="A0A5K8A765"/>
<dbReference type="PANTHER" id="PTHR11228">
    <property type="entry name" value="RADICAL SAM DOMAIN PROTEIN"/>
    <property type="match status" value="1"/>
</dbReference>
<evidence type="ECO:0000256" key="2">
    <source>
        <dbReference type="ARBA" id="ARBA00022691"/>
    </source>
</evidence>
<dbReference type="InterPro" id="IPR007197">
    <property type="entry name" value="rSAM"/>
</dbReference>
<reference evidence="7 8" key="1">
    <citation type="submission" date="2019-11" db="EMBL/GenBank/DDBJ databases">
        <title>Comparative genomics of hydrocarbon-degrading Desulfosarcina strains.</title>
        <authorList>
            <person name="Watanabe M."/>
            <person name="Kojima H."/>
            <person name="Fukui M."/>
        </authorList>
    </citation>
    <scope>NUCLEOTIDE SEQUENCE [LARGE SCALE GENOMIC DNA]</scope>
    <source>
        <strain evidence="8">oXyS1</strain>
    </source>
</reference>
<dbReference type="RefSeq" id="WP_155309643.1">
    <property type="nucleotide sequence ID" value="NZ_AP021879.1"/>
</dbReference>
<dbReference type="SFLD" id="SFLDG01067">
    <property type="entry name" value="SPASM/twitch_domain_containing"/>
    <property type="match status" value="1"/>
</dbReference>
<keyword evidence="5" id="KW-0411">Iron-sulfur</keyword>
<dbReference type="InterPro" id="IPR058240">
    <property type="entry name" value="rSAM_sf"/>
</dbReference>
<comment type="cofactor">
    <cofactor evidence="1">
        <name>[4Fe-4S] cluster</name>
        <dbReference type="ChEBI" id="CHEBI:49883"/>
    </cofactor>
</comment>
<keyword evidence="3" id="KW-0479">Metal-binding</keyword>
<dbReference type="Gene3D" id="1.25.40.10">
    <property type="entry name" value="Tetratricopeptide repeat domain"/>
    <property type="match status" value="1"/>
</dbReference>
<dbReference type="SUPFAM" id="SSF102114">
    <property type="entry name" value="Radical SAM enzymes"/>
    <property type="match status" value="1"/>
</dbReference>
<dbReference type="InterPro" id="IPR019734">
    <property type="entry name" value="TPR_rpt"/>
</dbReference>
<dbReference type="InterPro" id="IPR050377">
    <property type="entry name" value="Radical_SAM_PqqE_MftC-like"/>
</dbReference>
<name>A0A5K8A765_9BACT</name>
<organism evidence="7 8">
    <name type="scientific">Desulfosarcina ovata subsp. ovata</name>
    <dbReference type="NCBI Taxonomy" id="2752305"/>
    <lineage>
        <taxon>Bacteria</taxon>
        <taxon>Pseudomonadati</taxon>
        <taxon>Thermodesulfobacteriota</taxon>
        <taxon>Desulfobacteria</taxon>
        <taxon>Desulfobacterales</taxon>
        <taxon>Desulfosarcinaceae</taxon>
        <taxon>Desulfosarcina</taxon>
    </lineage>
</organism>
<dbReference type="GO" id="GO:0046872">
    <property type="term" value="F:metal ion binding"/>
    <property type="evidence" value="ECO:0007669"/>
    <property type="project" value="UniProtKB-KW"/>
</dbReference>
<protein>
    <recommendedName>
        <fullName evidence="6">Radical SAM core domain-containing protein</fullName>
    </recommendedName>
</protein>
<dbReference type="PANTHER" id="PTHR11228:SF7">
    <property type="entry name" value="PQQA PEPTIDE CYCLASE"/>
    <property type="match status" value="1"/>
</dbReference>
<dbReference type="GO" id="GO:0003824">
    <property type="term" value="F:catalytic activity"/>
    <property type="evidence" value="ECO:0007669"/>
    <property type="project" value="InterPro"/>
</dbReference>
<accession>A0A5K8A765</accession>
<keyword evidence="2" id="KW-0949">S-adenosyl-L-methionine</keyword>
<evidence type="ECO:0000256" key="3">
    <source>
        <dbReference type="ARBA" id="ARBA00022723"/>
    </source>
</evidence>
<sequence length="536" mass="60202">MTGPKYLHFQVTERCNLNCPGCYLPARDGAAWTSVNTIEESVFKPLASEGVRYVTLTGGEPLLHPDCVAICESACRYFSDVQVVCNGTLLDISTYEALREVGVREIKVSLDGLIPDVHNLLRGRAGTFEKVVENLKSIVGLPLIRRGEINLGCICTVHPENVKILESTAEFVRTIGLDSMLFQPFHPYGSLYPPGGKVSGVHPHAQNDFLAVLDEQVEALRVLRNRYPGFLDNTLAMLDKFKAFYVNPMGPEQVCGADRFAFIDSELNVRGCLFCRSLGSLKHKSMTEFRENKVWKSFDNFRLRCRRCLMGCQFVDKGKDLTELGFSLLSVEKPVEAREVFDAALGMEYSTEAAHGAGLARFRKGELNSAQSLFEEALLHKSRNLFLLGDLGSVLLQQGQWDRLADIARRILTISPEHTLGYRFRGLIARHEGHPDEAVRLLRRAMETDQSNDKWVFFEYGLACLEARQLVTAEKYIRVAIEKDPGFSWYHYRLAMALRGLGRKSEAVDACKEAIRLDSSQKVFQKFLSELNGTLA</sequence>
<evidence type="ECO:0000313" key="7">
    <source>
        <dbReference type="EMBL" id="BBO88319.1"/>
    </source>
</evidence>
<keyword evidence="8" id="KW-1185">Reference proteome</keyword>
<feature type="domain" description="Radical SAM core" evidence="6">
    <location>
        <begin position="1"/>
        <end position="231"/>
    </location>
</feature>
<evidence type="ECO:0000259" key="6">
    <source>
        <dbReference type="PROSITE" id="PS51918"/>
    </source>
</evidence>
<evidence type="ECO:0000313" key="8">
    <source>
        <dbReference type="Proteomes" id="UP000422108"/>
    </source>
</evidence>
<dbReference type="EMBL" id="AP021879">
    <property type="protein sequence ID" value="BBO88319.1"/>
    <property type="molecule type" value="Genomic_DNA"/>
</dbReference>
<evidence type="ECO:0000256" key="4">
    <source>
        <dbReference type="ARBA" id="ARBA00023004"/>
    </source>
</evidence>
<dbReference type="Pfam" id="PF13181">
    <property type="entry name" value="TPR_8"/>
    <property type="match status" value="1"/>
</dbReference>
<dbReference type="SMART" id="SM00028">
    <property type="entry name" value="TPR"/>
    <property type="match status" value="4"/>
</dbReference>
<proteinExistence type="predicted"/>